<dbReference type="VEuPathDB" id="VectorBase:PPAPM1_010080"/>
<accession>A0A1B0D504</accession>
<evidence type="ECO:0000256" key="8">
    <source>
        <dbReference type="ARBA" id="ARBA00023170"/>
    </source>
</evidence>
<dbReference type="Pfam" id="PF00001">
    <property type="entry name" value="7tm_1"/>
    <property type="match status" value="1"/>
</dbReference>
<evidence type="ECO:0000256" key="7">
    <source>
        <dbReference type="ARBA" id="ARBA00023136"/>
    </source>
</evidence>
<evidence type="ECO:0000256" key="5">
    <source>
        <dbReference type="ARBA" id="ARBA00022989"/>
    </source>
</evidence>
<dbReference type="Gene3D" id="1.20.1070.10">
    <property type="entry name" value="Rhodopsin 7-helix transmembrane proteins"/>
    <property type="match status" value="1"/>
</dbReference>
<dbReference type="GO" id="GO:0004930">
    <property type="term" value="F:G protein-coupled receptor activity"/>
    <property type="evidence" value="ECO:0007669"/>
    <property type="project" value="UniProtKB-KW"/>
</dbReference>
<name>A0A1B0D504_PHLPP</name>
<evidence type="ECO:0000313" key="14">
    <source>
        <dbReference type="EnsemblMetazoa" id="PPAI002562-PA"/>
    </source>
</evidence>
<dbReference type="EMBL" id="AJVK01025019">
    <property type="status" value="NOT_ANNOTATED_CDS"/>
    <property type="molecule type" value="Genomic_DNA"/>
</dbReference>
<feature type="transmembrane region" description="Helical" evidence="12">
    <location>
        <begin position="100"/>
        <end position="123"/>
    </location>
</feature>
<dbReference type="AlphaFoldDB" id="A0A1B0D504"/>
<dbReference type="PRINTS" id="PR00237">
    <property type="entry name" value="GPCRRHODOPSN"/>
</dbReference>
<organism evidence="14 15">
    <name type="scientific">Phlebotomus papatasi</name>
    <name type="common">Sandfly</name>
    <dbReference type="NCBI Taxonomy" id="29031"/>
    <lineage>
        <taxon>Eukaryota</taxon>
        <taxon>Metazoa</taxon>
        <taxon>Ecdysozoa</taxon>
        <taxon>Arthropoda</taxon>
        <taxon>Hexapoda</taxon>
        <taxon>Insecta</taxon>
        <taxon>Pterygota</taxon>
        <taxon>Neoptera</taxon>
        <taxon>Endopterygota</taxon>
        <taxon>Diptera</taxon>
        <taxon>Nematocera</taxon>
        <taxon>Psychodoidea</taxon>
        <taxon>Psychodidae</taxon>
        <taxon>Phlebotomus</taxon>
        <taxon>Phlebotomus</taxon>
    </lineage>
</organism>
<evidence type="ECO:0000256" key="6">
    <source>
        <dbReference type="ARBA" id="ARBA00023040"/>
    </source>
</evidence>
<dbReference type="PROSITE" id="PS50262">
    <property type="entry name" value="G_PROTEIN_RECEP_F1_2"/>
    <property type="match status" value="1"/>
</dbReference>
<evidence type="ECO:0000256" key="2">
    <source>
        <dbReference type="ARBA" id="ARBA00010663"/>
    </source>
</evidence>
<dbReference type="InterPro" id="IPR017452">
    <property type="entry name" value="GPCR_Rhodpsn_7TM"/>
</dbReference>
<keyword evidence="15" id="KW-1185">Reference proteome</keyword>
<comment type="similarity">
    <text evidence="2 10">Belongs to the G-protein coupled receptor 1 family.</text>
</comment>
<feature type="compositionally biased region" description="Basic and acidic residues" evidence="11">
    <location>
        <begin position="540"/>
        <end position="556"/>
    </location>
</feature>
<evidence type="ECO:0000313" key="15">
    <source>
        <dbReference type="Proteomes" id="UP000092462"/>
    </source>
</evidence>
<evidence type="ECO:0000256" key="9">
    <source>
        <dbReference type="ARBA" id="ARBA00023224"/>
    </source>
</evidence>
<feature type="transmembrane region" description="Helical" evidence="12">
    <location>
        <begin position="268"/>
        <end position="289"/>
    </location>
</feature>
<dbReference type="CDD" id="cd00637">
    <property type="entry name" value="7tm_classA_rhodopsin-like"/>
    <property type="match status" value="1"/>
</dbReference>
<evidence type="ECO:0000256" key="12">
    <source>
        <dbReference type="SAM" id="Phobius"/>
    </source>
</evidence>
<keyword evidence="6 10" id="KW-0297">G-protein coupled receptor</keyword>
<feature type="transmembrane region" description="Helical" evidence="12">
    <location>
        <begin position="226"/>
        <end position="248"/>
    </location>
</feature>
<evidence type="ECO:0000256" key="11">
    <source>
        <dbReference type="SAM" id="MobiDB-lite"/>
    </source>
</evidence>
<keyword evidence="4 10" id="KW-0812">Transmembrane</keyword>
<evidence type="ECO:0000256" key="10">
    <source>
        <dbReference type="RuleBase" id="RU000688"/>
    </source>
</evidence>
<feature type="compositionally biased region" description="Basic and acidic residues" evidence="11">
    <location>
        <begin position="638"/>
        <end position="647"/>
    </location>
</feature>
<keyword evidence="3" id="KW-1003">Cell membrane</keyword>
<dbReference type="PANTHER" id="PTHR24249">
    <property type="entry name" value="HISTAMINE RECEPTOR-RELATED G-PROTEIN COUPLED RECEPTOR"/>
    <property type="match status" value="1"/>
</dbReference>
<dbReference type="PROSITE" id="PS00237">
    <property type="entry name" value="G_PROTEIN_RECEP_F1_1"/>
    <property type="match status" value="1"/>
</dbReference>
<feature type="transmembrane region" description="Helical" evidence="12">
    <location>
        <begin position="143"/>
        <end position="167"/>
    </location>
</feature>
<dbReference type="EnsemblMetazoa" id="PPAI002562-RA">
    <property type="protein sequence ID" value="PPAI002562-PA"/>
    <property type="gene ID" value="PPAI002562"/>
</dbReference>
<sequence>MRRLFAVLFFCQISANNLLLLHLGLVDSLLCFLFLLFSLPSIARPGSWLITEETPCNLHGLLLILLHPVALWTVCGLNCDRFYAIAAPLHYGTLVNTRKVILGLGCGWLVAILLCIPPFVSVAPFRYSPDLGACTPDFELSGSLWYALAYTLITFILPGVLIVGCNIKVLMIARYHRHRIASAIYEVTLSAQVTITHQRNPFFVPTVTAPSAGGPKFRSRSPVSSVLQLVGSFFILYVPYYVVILWQGVTSIMYENHNGEDVRVNRHLVLTAAVLLTCSSPVNGLLYGLKSKVMRKTFQNYWRKQMSKNQMNHEIQARTPSTCGSRRPSLTPLGFLTRPALQRRLSETLINLDRGADGTGKPQMKRIASELAWRPINFNGELDSPTAPHRDSIPHTSSCNTLQVPKVDNEVATVADQELYLSLKNSFRGSTKSGPNPRAHNSFVSSAKPVLSTANLLLHKVLRIEHGQSNGDSYHNMKKLPAQISPPRRSPRILITRAFSEESDKTPSGPGSPAKEKLHRQYSSSCTLLERKWKMVKYQDEETRESDSETDSRKPDSSTASNSTTVSEASCRRYSSLEEHTSLGRDAFGETEPAEEQLLLSWPTTRKKFGAISRQRKFNGNSTILGHRSLRPNPLYSDRSEEPEVVL</sequence>
<dbReference type="PANTHER" id="PTHR24249:SF406">
    <property type="entry name" value="G-PROTEIN COUPLED RECEPTORS FAMILY 1 PROFILE DOMAIN-CONTAINING PROTEIN"/>
    <property type="match status" value="1"/>
</dbReference>
<keyword evidence="9 10" id="KW-0807">Transducer</keyword>
<proteinExistence type="inferred from homology"/>
<feature type="region of interest" description="Disordered" evidence="11">
    <location>
        <begin position="540"/>
        <end position="573"/>
    </location>
</feature>
<protein>
    <recommendedName>
        <fullName evidence="13">G-protein coupled receptors family 1 profile domain-containing protein</fullName>
    </recommendedName>
</protein>
<dbReference type="Proteomes" id="UP000092462">
    <property type="component" value="Unassembled WGS sequence"/>
</dbReference>
<dbReference type="VEuPathDB" id="VectorBase:PPAI002562"/>
<dbReference type="SUPFAM" id="SSF81321">
    <property type="entry name" value="Family A G protein-coupled receptor-like"/>
    <property type="match status" value="1"/>
</dbReference>
<evidence type="ECO:0000256" key="3">
    <source>
        <dbReference type="ARBA" id="ARBA00022475"/>
    </source>
</evidence>
<dbReference type="GO" id="GO:0005886">
    <property type="term" value="C:plasma membrane"/>
    <property type="evidence" value="ECO:0007669"/>
    <property type="project" value="UniProtKB-SubCell"/>
</dbReference>
<reference evidence="14" key="1">
    <citation type="submission" date="2022-08" db="UniProtKB">
        <authorList>
            <consortium name="EnsemblMetazoa"/>
        </authorList>
    </citation>
    <scope>IDENTIFICATION</scope>
    <source>
        <strain evidence="14">Israel</strain>
    </source>
</reference>
<evidence type="ECO:0000256" key="1">
    <source>
        <dbReference type="ARBA" id="ARBA00004651"/>
    </source>
</evidence>
<keyword evidence="5 12" id="KW-1133">Transmembrane helix</keyword>
<evidence type="ECO:0000259" key="13">
    <source>
        <dbReference type="PROSITE" id="PS50262"/>
    </source>
</evidence>
<feature type="region of interest" description="Disordered" evidence="11">
    <location>
        <begin position="468"/>
        <end position="521"/>
    </location>
</feature>
<comment type="subcellular location">
    <subcellularLocation>
        <location evidence="1">Cell membrane</location>
        <topology evidence="1">Multi-pass membrane protein</topology>
    </subcellularLocation>
</comment>
<feature type="domain" description="G-protein coupled receptors family 1 profile" evidence="13">
    <location>
        <begin position="1"/>
        <end position="287"/>
    </location>
</feature>
<dbReference type="InterPro" id="IPR000276">
    <property type="entry name" value="GPCR_Rhodpsn"/>
</dbReference>
<keyword evidence="8 10" id="KW-0675">Receptor</keyword>
<dbReference type="InterPro" id="IPR050569">
    <property type="entry name" value="TAAR"/>
</dbReference>
<feature type="compositionally biased region" description="Polar residues" evidence="11">
    <location>
        <begin position="557"/>
        <end position="568"/>
    </location>
</feature>
<keyword evidence="7 12" id="KW-0472">Membrane</keyword>
<feature type="transmembrane region" description="Helical" evidence="12">
    <location>
        <begin position="25"/>
        <end position="43"/>
    </location>
</feature>
<feature type="region of interest" description="Disordered" evidence="11">
    <location>
        <begin position="623"/>
        <end position="647"/>
    </location>
</feature>
<evidence type="ECO:0000256" key="4">
    <source>
        <dbReference type="ARBA" id="ARBA00022692"/>
    </source>
</evidence>